<gene>
    <name evidence="1" type="ORF">Glove_74g261</name>
</gene>
<accession>A0A397JG76</accession>
<organism evidence="1 2">
    <name type="scientific">Diversispora epigaea</name>
    <dbReference type="NCBI Taxonomy" id="1348612"/>
    <lineage>
        <taxon>Eukaryota</taxon>
        <taxon>Fungi</taxon>
        <taxon>Fungi incertae sedis</taxon>
        <taxon>Mucoromycota</taxon>
        <taxon>Glomeromycotina</taxon>
        <taxon>Glomeromycetes</taxon>
        <taxon>Diversisporales</taxon>
        <taxon>Diversisporaceae</taxon>
        <taxon>Diversispora</taxon>
    </lineage>
</organism>
<sequence length="119" mass="13532">MPGEIWSMFKSRKVISSGYWTIGGLELVASGKFWLEDIVSHQDQLHVQNGIWSFYSFGLQLYKVPVLIELKIEHNAGQIDEEKLKQKVKSSWASNLSIPVFTFLISEVSSQLKIEKSTA</sequence>
<evidence type="ECO:0000313" key="1">
    <source>
        <dbReference type="EMBL" id="RHZ84976.1"/>
    </source>
</evidence>
<proteinExistence type="predicted"/>
<reference evidence="1 2" key="1">
    <citation type="submission" date="2018-08" db="EMBL/GenBank/DDBJ databases">
        <title>Genome and evolution of the arbuscular mycorrhizal fungus Diversispora epigaea (formerly Glomus versiforme) and its bacterial endosymbionts.</title>
        <authorList>
            <person name="Sun X."/>
            <person name="Fei Z."/>
            <person name="Harrison M."/>
        </authorList>
    </citation>
    <scope>NUCLEOTIDE SEQUENCE [LARGE SCALE GENOMIC DNA]</scope>
    <source>
        <strain evidence="1 2">IT104</strain>
    </source>
</reference>
<dbReference type="EMBL" id="PQFF01000070">
    <property type="protein sequence ID" value="RHZ84976.1"/>
    <property type="molecule type" value="Genomic_DNA"/>
</dbReference>
<name>A0A397JG76_9GLOM</name>
<dbReference type="OrthoDB" id="2376527at2759"/>
<keyword evidence="2" id="KW-1185">Reference proteome</keyword>
<protein>
    <submittedName>
        <fullName evidence="1">Uncharacterized protein</fullName>
    </submittedName>
</protein>
<dbReference type="AlphaFoldDB" id="A0A397JG76"/>
<dbReference type="Proteomes" id="UP000266861">
    <property type="component" value="Unassembled WGS sequence"/>
</dbReference>
<evidence type="ECO:0000313" key="2">
    <source>
        <dbReference type="Proteomes" id="UP000266861"/>
    </source>
</evidence>
<comment type="caution">
    <text evidence="1">The sequence shown here is derived from an EMBL/GenBank/DDBJ whole genome shotgun (WGS) entry which is preliminary data.</text>
</comment>